<organism evidence="2 3">
    <name type="scientific">Jiella flava</name>
    <dbReference type="NCBI Taxonomy" id="2816857"/>
    <lineage>
        <taxon>Bacteria</taxon>
        <taxon>Pseudomonadati</taxon>
        <taxon>Pseudomonadota</taxon>
        <taxon>Alphaproteobacteria</taxon>
        <taxon>Hyphomicrobiales</taxon>
        <taxon>Aurantimonadaceae</taxon>
        <taxon>Jiella</taxon>
    </lineage>
</organism>
<dbReference type="RefSeq" id="WP_207256158.1">
    <property type="nucleotide sequence ID" value="NZ_JAFMPP010000002.1"/>
</dbReference>
<gene>
    <name evidence="2" type="ORF">J1C48_02810</name>
</gene>
<evidence type="ECO:0000313" key="3">
    <source>
        <dbReference type="Proteomes" id="UP000664122"/>
    </source>
</evidence>
<comment type="caution">
    <text evidence="2">The sequence shown here is derived from an EMBL/GenBank/DDBJ whole genome shotgun (WGS) entry which is preliminary data.</text>
</comment>
<feature type="coiled-coil region" evidence="1">
    <location>
        <begin position="112"/>
        <end position="180"/>
    </location>
</feature>
<dbReference type="AlphaFoldDB" id="A0A939FWF1"/>
<reference evidence="2" key="1">
    <citation type="submission" date="2021-03" db="EMBL/GenBank/DDBJ databases">
        <title>Whole genome sequence of Jiella sp. CQZ9-1.</title>
        <authorList>
            <person name="Tuo L."/>
        </authorList>
    </citation>
    <scope>NUCLEOTIDE SEQUENCE</scope>
    <source>
        <strain evidence="2">CQZ9-1</strain>
    </source>
</reference>
<name>A0A939FWF1_9HYPH</name>
<accession>A0A939FWF1</accession>
<proteinExistence type="predicted"/>
<sequence length="326" mass="36903">MKMIICISPIILGTCILIALSLSTSFASQRENPRQIVKNAGKTQLNAAGVRDQISALNEQRKPFDASVADIIQAEPVIEMNLGACATRDIEKLNKENKDIEKYLSNTIFDDVNDLNNVVKLHISELNQIKDEASTPQGLRIFERKIAAWEEQSDLLAHIIKDLNQERNDLINKSSTIKDMIKACNGVEAKYTETEKTDKNTSDGFFKNGQKSNIDVENDCGVGINIALAFLDPQKEDSYDLYYWINVPKYSNENVKTVKNIQLKSGELFYYAAFSDNSNFFWGKYKRKSSFDVLSMTIDGDEWNLIPKHVSYARNVPDLIFNCSMN</sequence>
<evidence type="ECO:0000313" key="2">
    <source>
        <dbReference type="EMBL" id="MBO0661496.1"/>
    </source>
</evidence>
<evidence type="ECO:0000256" key="1">
    <source>
        <dbReference type="SAM" id="Coils"/>
    </source>
</evidence>
<dbReference type="Proteomes" id="UP000664122">
    <property type="component" value="Unassembled WGS sequence"/>
</dbReference>
<keyword evidence="3" id="KW-1185">Reference proteome</keyword>
<dbReference type="EMBL" id="JAFMPP010000002">
    <property type="protein sequence ID" value="MBO0661496.1"/>
    <property type="molecule type" value="Genomic_DNA"/>
</dbReference>
<protein>
    <submittedName>
        <fullName evidence="2">Uncharacterized protein</fullName>
    </submittedName>
</protein>
<keyword evidence="1" id="KW-0175">Coiled coil</keyword>